<feature type="compositionally biased region" description="Polar residues" evidence="1">
    <location>
        <begin position="1"/>
        <end position="13"/>
    </location>
</feature>
<evidence type="ECO:0000256" key="1">
    <source>
        <dbReference type="SAM" id="MobiDB-lite"/>
    </source>
</evidence>
<sequence length="81" mass="8921">MSCASSSVCQRNPSGAPLPRRQEGHRPYAIPPDFGQQIERLLRARLIAPDDPVADLRAVGQQVIKVVIHRVGSDIAILQRQ</sequence>
<evidence type="ECO:0000313" key="2">
    <source>
        <dbReference type="EMBL" id="GHK51672.1"/>
    </source>
</evidence>
<gene>
    <name evidence="2" type="ORF">KPZU09_14080</name>
</gene>
<organism evidence="2 3">
    <name type="scientific">Klebsiella pneumoniae</name>
    <dbReference type="NCBI Taxonomy" id="573"/>
    <lineage>
        <taxon>Bacteria</taxon>
        <taxon>Pseudomonadati</taxon>
        <taxon>Pseudomonadota</taxon>
        <taxon>Gammaproteobacteria</taxon>
        <taxon>Enterobacterales</taxon>
        <taxon>Enterobacteriaceae</taxon>
        <taxon>Klebsiella/Raoultella group</taxon>
        <taxon>Klebsiella</taxon>
        <taxon>Klebsiella pneumoniae complex</taxon>
    </lineage>
</organism>
<dbReference type="EMBL" id="BNFF01000001">
    <property type="protein sequence ID" value="GHK51672.1"/>
    <property type="molecule type" value="Genomic_DNA"/>
</dbReference>
<name>A0A919LXQ6_KLEPN</name>
<dbReference type="AlphaFoldDB" id="A0A919LXQ6"/>
<evidence type="ECO:0000313" key="3">
    <source>
        <dbReference type="Proteomes" id="UP000655094"/>
    </source>
</evidence>
<comment type="caution">
    <text evidence="2">The sequence shown here is derived from an EMBL/GenBank/DDBJ whole genome shotgun (WGS) entry which is preliminary data.</text>
</comment>
<dbReference type="Proteomes" id="UP000655094">
    <property type="component" value="Unassembled WGS sequence"/>
</dbReference>
<proteinExistence type="predicted"/>
<feature type="region of interest" description="Disordered" evidence="1">
    <location>
        <begin position="1"/>
        <end position="30"/>
    </location>
</feature>
<protein>
    <submittedName>
        <fullName evidence="2">Uncharacterized protein</fullName>
    </submittedName>
</protein>
<reference evidence="2" key="1">
    <citation type="submission" date="2020-10" db="EMBL/GenBank/DDBJ databases">
        <title>Genome Sequence of ESBL Producing Zambian Clinical Strains.</title>
        <authorList>
            <person name="Shawa M."/>
            <person name="Furuta Y."/>
            <person name="Simbotwe M."/>
            <person name="Mulenga E."/>
            <person name="Mubanga M."/>
            <person name="Mulenga G."/>
            <person name="Kaile C."/>
            <person name="Zorigt T."/>
            <person name="Hang'ombe B."/>
            <person name="Higashi H."/>
        </authorList>
    </citation>
    <scope>NUCLEOTIDE SEQUENCE</scope>
    <source>
        <strain evidence="2">Zam_UTH_09</strain>
    </source>
</reference>
<accession>A0A919LXQ6</accession>